<evidence type="ECO:0000313" key="1">
    <source>
        <dbReference type="EMBL" id="DAE27260.1"/>
    </source>
</evidence>
<sequence>MIPFYFMANRGGIPRVKSESVTVTATEVRFNFTSDARFARNFSGFVAVWLAQAIPSGTTGTLPVVFSSVASGVQPVTTLDGTAVTVDNIGGTGIYLAYYEASTGTLQLLTGLA</sequence>
<accession>A0A8S5R8F7</accession>
<organism evidence="1">
    <name type="scientific">virus sp. ctee23</name>
    <dbReference type="NCBI Taxonomy" id="2826809"/>
    <lineage>
        <taxon>Viruses</taxon>
    </lineage>
</organism>
<reference evidence="1" key="1">
    <citation type="journal article" date="2021" name="Proc. Natl. Acad. Sci. U.S.A.">
        <title>A Catalog of Tens of Thousands of Viruses from Human Metagenomes Reveals Hidden Associations with Chronic Diseases.</title>
        <authorList>
            <person name="Tisza M.J."/>
            <person name="Buck C.B."/>
        </authorList>
    </citation>
    <scope>NUCLEOTIDE SEQUENCE</scope>
    <source>
        <strain evidence="1">Ctee23</strain>
    </source>
</reference>
<proteinExistence type="predicted"/>
<dbReference type="EMBL" id="BK015833">
    <property type="protein sequence ID" value="DAE27260.1"/>
    <property type="molecule type" value="Genomic_DNA"/>
</dbReference>
<protein>
    <submittedName>
        <fullName evidence="1">Uncharacterized protein</fullName>
    </submittedName>
</protein>
<name>A0A8S5R8F7_9VIRU</name>